<feature type="domain" description="NAD-dependent epimerase/dehydratase" evidence="2">
    <location>
        <begin position="1"/>
        <end position="200"/>
    </location>
</feature>
<dbReference type="Gene3D" id="3.40.50.720">
    <property type="entry name" value="NAD(P)-binding Rossmann-like Domain"/>
    <property type="match status" value="1"/>
</dbReference>
<evidence type="ECO:0000259" key="2">
    <source>
        <dbReference type="Pfam" id="PF01370"/>
    </source>
</evidence>
<accession>A0A1F7HG98</accession>
<protein>
    <submittedName>
        <fullName evidence="3">NAD-dependent epimerase</fullName>
    </submittedName>
</protein>
<dbReference type="EMBL" id="MFZV01000048">
    <property type="protein sequence ID" value="OGK30251.1"/>
    <property type="molecule type" value="Genomic_DNA"/>
</dbReference>
<name>A0A1F7HG98_9BACT</name>
<dbReference type="InterPro" id="IPR001509">
    <property type="entry name" value="Epimerase_deHydtase"/>
</dbReference>
<dbReference type="Gene3D" id="3.90.25.10">
    <property type="entry name" value="UDP-galactose 4-epimerase, domain 1"/>
    <property type="match status" value="1"/>
</dbReference>
<reference evidence="3 4" key="1">
    <citation type="journal article" date="2016" name="Nat. Commun.">
        <title>Thousands of microbial genomes shed light on interconnected biogeochemical processes in an aquifer system.</title>
        <authorList>
            <person name="Anantharaman K."/>
            <person name="Brown C.T."/>
            <person name="Hug L.A."/>
            <person name="Sharon I."/>
            <person name="Castelle C.J."/>
            <person name="Probst A.J."/>
            <person name="Thomas B.C."/>
            <person name="Singh A."/>
            <person name="Wilkins M.J."/>
            <person name="Karaoz U."/>
            <person name="Brodie E.L."/>
            <person name="Williams K.H."/>
            <person name="Hubbard S.S."/>
            <person name="Banfield J.F."/>
        </authorList>
    </citation>
    <scope>NUCLEOTIDE SEQUENCE [LARGE SCALE GENOMIC DNA]</scope>
</reference>
<proteinExistence type="inferred from homology"/>
<organism evidence="3 4">
    <name type="scientific">Candidatus Roizmanbacteria bacterium RIFCSPHIGHO2_12_FULL_33_9</name>
    <dbReference type="NCBI Taxonomy" id="1802045"/>
    <lineage>
        <taxon>Bacteria</taxon>
        <taxon>Candidatus Roizmaniibacteriota</taxon>
    </lineage>
</organism>
<dbReference type="InterPro" id="IPR036291">
    <property type="entry name" value="NAD(P)-bd_dom_sf"/>
</dbReference>
<evidence type="ECO:0000313" key="4">
    <source>
        <dbReference type="Proteomes" id="UP000177199"/>
    </source>
</evidence>
<comment type="caution">
    <text evidence="3">The sequence shown here is derived from an EMBL/GenBank/DDBJ whole genome shotgun (WGS) entry which is preliminary data.</text>
</comment>
<dbReference type="PANTHER" id="PTHR43000">
    <property type="entry name" value="DTDP-D-GLUCOSE 4,6-DEHYDRATASE-RELATED"/>
    <property type="match status" value="1"/>
</dbReference>
<dbReference type="SUPFAM" id="SSF51735">
    <property type="entry name" value="NAD(P)-binding Rossmann-fold domains"/>
    <property type="match status" value="1"/>
</dbReference>
<dbReference type="AlphaFoldDB" id="A0A1F7HG98"/>
<evidence type="ECO:0000313" key="3">
    <source>
        <dbReference type="EMBL" id="OGK30251.1"/>
    </source>
</evidence>
<evidence type="ECO:0000256" key="1">
    <source>
        <dbReference type="ARBA" id="ARBA00007637"/>
    </source>
</evidence>
<comment type="similarity">
    <text evidence="1">Belongs to the NAD(P)-dependent epimerase/dehydratase family.</text>
</comment>
<feature type="non-terminal residue" evidence="3">
    <location>
        <position position="1"/>
    </location>
</feature>
<sequence length="278" mass="31294">RFFEGDVKDTKLLKKLLKDCDYLIALAAKVGGVGYFHKSPYELFTQNELITISTLDAAIDAFLNYKLSKIVVLSSGMVFESTNKFPSNEISLSTIPPPKTTYGFQKLAAEYMVKGAWQQYKLPYTIIRPSNVVGIGDDIKSTVSHVIPDLVLKILKRQYPLRILGDGKQVRDYIHAKDLSQGIILSLFSKNAKNEDFNIGSGVKTSVLDLAKLIWKKHNLNKPFKFISDKPYALDLKKSIPDVSKSKKILGFKAKITLDKMLDEVVPWIKKYTNSKIA</sequence>
<dbReference type="Proteomes" id="UP000177199">
    <property type="component" value="Unassembled WGS sequence"/>
</dbReference>
<gene>
    <name evidence="3" type="ORF">A3F29_04020</name>
</gene>
<dbReference type="Pfam" id="PF01370">
    <property type="entry name" value="Epimerase"/>
    <property type="match status" value="1"/>
</dbReference>